<dbReference type="InterPro" id="IPR052897">
    <property type="entry name" value="Sec-Metab_Biosynth_Hydrolase"/>
</dbReference>
<evidence type="ECO:0000313" key="4">
    <source>
        <dbReference type="Proteomes" id="UP000700706"/>
    </source>
</evidence>
<feature type="chain" id="PRO_5036890139" evidence="1">
    <location>
        <begin position="27"/>
        <end position="265"/>
    </location>
</feature>
<gene>
    <name evidence="3" type="ORF">JF625_07510</name>
</gene>
<dbReference type="PANTHER" id="PTHR37017:SF11">
    <property type="entry name" value="ESTERASE_LIPASE_THIOESTERASE DOMAIN-CONTAINING PROTEIN"/>
    <property type="match status" value="1"/>
</dbReference>
<keyword evidence="1" id="KW-0732">Signal</keyword>
<dbReference type="Pfam" id="PF12697">
    <property type="entry name" value="Abhydrolase_6"/>
    <property type="match status" value="1"/>
</dbReference>
<organism evidence="3 4">
    <name type="scientific">Inquilinus limosus</name>
    <dbReference type="NCBI Taxonomy" id="171674"/>
    <lineage>
        <taxon>Bacteria</taxon>
        <taxon>Pseudomonadati</taxon>
        <taxon>Pseudomonadota</taxon>
        <taxon>Alphaproteobacteria</taxon>
        <taxon>Rhodospirillales</taxon>
        <taxon>Rhodospirillaceae</taxon>
        <taxon>Inquilinus</taxon>
    </lineage>
</organism>
<comment type="caution">
    <text evidence="3">The sequence shown here is derived from an EMBL/GenBank/DDBJ whole genome shotgun (WGS) entry which is preliminary data.</text>
</comment>
<dbReference type="InterPro" id="IPR000073">
    <property type="entry name" value="AB_hydrolase_1"/>
</dbReference>
<dbReference type="SUPFAM" id="SSF53474">
    <property type="entry name" value="alpha/beta-Hydrolases"/>
    <property type="match status" value="1"/>
</dbReference>
<evidence type="ECO:0000256" key="1">
    <source>
        <dbReference type="SAM" id="SignalP"/>
    </source>
</evidence>
<proteinExistence type="predicted"/>
<evidence type="ECO:0000313" key="3">
    <source>
        <dbReference type="EMBL" id="MBW8724986.1"/>
    </source>
</evidence>
<dbReference type="InterPro" id="IPR029058">
    <property type="entry name" value="AB_hydrolase_fold"/>
</dbReference>
<name>A0A952KGQ1_9PROT</name>
<evidence type="ECO:0000259" key="2">
    <source>
        <dbReference type="Pfam" id="PF12697"/>
    </source>
</evidence>
<feature type="signal peptide" evidence="1">
    <location>
        <begin position="1"/>
        <end position="26"/>
    </location>
</feature>
<dbReference type="Gene3D" id="3.40.50.1820">
    <property type="entry name" value="alpha/beta hydrolase"/>
    <property type="match status" value="1"/>
</dbReference>
<sequence>MSAFHSKRILLLASLLASVAPAAASAAPAAPIKNIVLVHGAWVDASGWKPVYDILSRDGFHVTMVQQPLTSLADDVAATKRVLDQQDGPTVLVAHSYGGSIITEAGDDPHVAALVYVAAHAPDVGEDEAALGKKTPSVTSQVPGAVVKTADGYTYLRPDLFPSHFAADLPLDQAKFEAQSQVLTAAAVFSTPMTVAAWKTKPSWGIVAGADKIINPDLERFYYERAHSHVTVLEGASHSVYESRPKEVAAVIEQAARSAETVAAK</sequence>
<dbReference type="Proteomes" id="UP000700706">
    <property type="component" value="Unassembled WGS sequence"/>
</dbReference>
<dbReference type="AlphaFoldDB" id="A0A952KGQ1"/>
<protein>
    <submittedName>
        <fullName evidence="3">Alpha/beta hydrolase</fullName>
    </submittedName>
</protein>
<reference evidence="3" key="1">
    <citation type="submission" date="2020-06" db="EMBL/GenBank/DDBJ databases">
        <title>Stable isotope informed genome-resolved metagenomics uncovers potential trophic interactions in rhizosphere soil.</title>
        <authorList>
            <person name="Starr E.P."/>
            <person name="Shi S."/>
            <person name="Blazewicz S.J."/>
            <person name="Koch B.J."/>
            <person name="Probst A.J."/>
            <person name="Hungate B.A."/>
            <person name="Pett-Ridge J."/>
            <person name="Firestone M.K."/>
            <person name="Banfield J.F."/>
        </authorList>
    </citation>
    <scope>NUCLEOTIDE SEQUENCE</scope>
    <source>
        <strain evidence="3">YM_69_17</strain>
    </source>
</reference>
<dbReference type="EMBL" id="JAEKLZ010000157">
    <property type="protein sequence ID" value="MBW8724986.1"/>
    <property type="molecule type" value="Genomic_DNA"/>
</dbReference>
<accession>A0A952KGQ1</accession>
<dbReference type="GO" id="GO:0016787">
    <property type="term" value="F:hydrolase activity"/>
    <property type="evidence" value="ECO:0007669"/>
    <property type="project" value="UniProtKB-KW"/>
</dbReference>
<feature type="domain" description="AB hydrolase-1" evidence="2">
    <location>
        <begin position="35"/>
        <end position="251"/>
    </location>
</feature>
<dbReference type="PANTHER" id="PTHR37017">
    <property type="entry name" value="AB HYDROLASE-1 DOMAIN-CONTAINING PROTEIN-RELATED"/>
    <property type="match status" value="1"/>
</dbReference>
<keyword evidence="3" id="KW-0378">Hydrolase</keyword>